<dbReference type="InterPro" id="IPR036291">
    <property type="entry name" value="NAD(P)-bd_dom_sf"/>
</dbReference>
<dbReference type="SUPFAM" id="SSF51735">
    <property type="entry name" value="NAD(P)-binding Rossmann-fold domains"/>
    <property type="match status" value="1"/>
</dbReference>
<dbReference type="InterPro" id="IPR006139">
    <property type="entry name" value="D-isomer_2_OHA_DH_cat_dom"/>
</dbReference>
<dbReference type="SUPFAM" id="SSF52283">
    <property type="entry name" value="Formate/glycerate dehydrogenase catalytic domain-like"/>
    <property type="match status" value="1"/>
</dbReference>
<accession>A0A1I3N6T4</accession>
<evidence type="ECO:0000313" key="7">
    <source>
        <dbReference type="EMBL" id="SFJ04927.1"/>
    </source>
</evidence>
<keyword evidence="3" id="KW-0520">NAD</keyword>
<dbReference type="CDD" id="cd12172">
    <property type="entry name" value="PGDH_like_2"/>
    <property type="match status" value="1"/>
</dbReference>
<name>A0A1I3N6T4_9ACTN</name>
<dbReference type="STRING" id="1005945.SAMN05216561_11733"/>
<evidence type="ECO:0000259" key="5">
    <source>
        <dbReference type="Pfam" id="PF00389"/>
    </source>
</evidence>
<evidence type="ECO:0000313" key="8">
    <source>
        <dbReference type="Proteomes" id="UP000198649"/>
    </source>
</evidence>
<gene>
    <name evidence="7" type="ORF">SAMN05216561_11733</name>
</gene>
<evidence type="ECO:0000256" key="3">
    <source>
        <dbReference type="ARBA" id="ARBA00023027"/>
    </source>
</evidence>
<dbReference type="Pfam" id="PF02826">
    <property type="entry name" value="2-Hacid_dh_C"/>
    <property type="match status" value="1"/>
</dbReference>
<dbReference type="Gene3D" id="3.40.50.720">
    <property type="entry name" value="NAD(P)-binding Rossmann-like Domain"/>
    <property type="match status" value="2"/>
</dbReference>
<keyword evidence="8" id="KW-1185">Reference proteome</keyword>
<comment type="similarity">
    <text evidence="1 4">Belongs to the D-isomer specific 2-hydroxyacid dehydrogenase family.</text>
</comment>
<dbReference type="Proteomes" id="UP000198649">
    <property type="component" value="Unassembled WGS sequence"/>
</dbReference>
<dbReference type="GO" id="GO:0051287">
    <property type="term" value="F:NAD binding"/>
    <property type="evidence" value="ECO:0007669"/>
    <property type="project" value="InterPro"/>
</dbReference>
<dbReference type="GO" id="GO:0030267">
    <property type="term" value="F:glyoxylate reductase (NADPH) activity"/>
    <property type="evidence" value="ECO:0007669"/>
    <property type="project" value="TreeGrafter"/>
</dbReference>
<dbReference type="FunFam" id="3.40.50.720:FF:000203">
    <property type="entry name" value="D-3-phosphoglycerate dehydrogenase (SerA)"/>
    <property type="match status" value="1"/>
</dbReference>
<evidence type="ECO:0000256" key="4">
    <source>
        <dbReference type="RuleBase" id="RU003719"/>
    </source>
</evidence>
<dbReference type="OrthoDB" id="9793626at2"/>
<dbReference type="PANTHER" id="PTHR10996">
    <property type="entry name" value="2-HYDROXYACID DEHYDROGENASE-RELATED"/>
    <property type="match status" value="1"/>
</dbReference>
<sequence>MTDRVLVTCAQMQAELPVHLPRLLDAGFEVMAPPLTGQQFLSSELAPMMSGVQGVIAGDDQLDRSFFESSPDLRVLIRWGIGMDSVDHDAAEAHGVVVRNTPGVFGGEVADSAFAYLLMLARRHHQVDVAVREGHWPKVEGTSLRGSTLGVVGLGVIGQAMVDRAHGFGMDVRGFDPYLPPERAPHGVTIDLDLHVLLQESRFVVLTCPLTRETFHLIDDGALRSMRSDGLLVNVARGPVVDEVALVAALERGGIAGAGLDVFEVEPLPETSRLRRMDNVILGAHNGSNTREGVARASARAVDILLEELGSR</sequence>
<evidence type="ECO:0000256" key="2">
    <source>
        <dbReference type="ARBA" id="ARBA00023002"/>
    </source>
</evidence>
<keyword evidence="2 4" id="KW-0560">Oxidoreductase</keyword>
<dbReference type="InterPro" id="IPR029753">
    <property type="entry name" value="D-isomer_DH_CS"/>
</dbReference>
<evidence type="ECO:0000256" key="1">
    <source>
        <dbReference type="ARBA" id="ARBA00005854"/>
    </source>
</evidence>
<dbReference type="AlphaFoldDB" id="A0A1I3N6T4"/>
<feature type="domain" description="D-isomer specific 2-hydroxyacid dehydrogenase NAD-binding" evidence="6">
    <location>
        <begin position="114"/>
        <end position="287"/>
    </location>
</feature>
<dbReference type="GO" id="GO:0005829">
    <property type="term" value="C:cytosol"/>
    <property type="evidence" value="ECO:0007669"/>
    <property type="project" value="TreeGrafter"/>
</dbReference>
<dbReference type="PROSITE" id="PS00671">
    <property type="entry name" value="D_2_HYDROXYACID_DH_3"/>
    <property type="match status" value="1"/>
</dbReference>
<dbReference type="GO" id="GO:0016618">
    <property type="term" value="F:hydroxypyruvate reductase [NAD(P)H] activity"/>
    <property type="evidence" value="ECO:0007669"/>
    <property type="project" value="TreeGrafter"/>
</dbReference>
<dbReference type="Pfam" id="PF00389">
    <property type="entry name" value="2-Hacid_dh"/>
    <property type="match status" value="1"/>
</dbReference>
<protein>
    <submittedName>
        <fullName evidence="7">D-3-phosphoglycerate dehydrogenase</fullName>
    </submittedName>
</protein>
<reference evidence="7 8" key="1">
    <citation type="submission" date="2016-10" db="EMBL/GenBank/DDBJ databases">
        <authorList>
            <person name="de Groot N.N."/>
        </authorList>
    </citation>
    <scope>NUCLEOTIDE SEQUENCE [LARGE SCALE GENOMIC DNA]</scope>
    <source>
        <strain evidence="7 8">CGMCC 1.11156</strain>
    </source>
</reference>
<dbReference type="EMBL" id="FOQG01000017">
    <property type="protein sequence ID" value="SFJ04927.1"/>
    <property type="molecule type" value="Genomic_DNA"/>
</dbReference>
<proteinExistence type="inferred from homology"/>
<feature type="domain" description="D-isomer specific 2-hydroxyacid dehydrogenase catalytic" evidence="5">
    <location>
        <begin position="39"/>
        <end position="303"/>
    </location>
</feature>
<organism evidence="7 8">
    <name type="scientific">Nocardioides psychrotolerans</name>
    <dbReference type="NCBI Taxonomy" id="1005945"/>
    <lineage>
        <taxon>Bacteria</taxon>
        <taxon>Bacillati</taxon>
        <taxon>Actinomycetota</taxon>
        <taxon>Actinomycetes</taxon>
        <taxon>Propionibacteriales</taxon>
        <taxon>Nocardioidaceae</taxon>
        <taxon>Nocardioides</taxon>
    </lineage>
</organism>
<evidence type="ECO:0000259" key="6">
    <source>
        <dbReference type="Pfam" id="PF02826"/>
    </source>
</evidence>
<dbReference type="InterPro" id="IPR006140">
    <property type="entry name" value="D-isomer_DH_NAD-bd"/>
</dbReference>
<dbReference type="InterPro" id="IPR050223">
    <property type="entry name" value="D-isomer_2-hydroxyacid_DH"/>
</dbReference>
<dbReference type="PANTHER" id="PTHR10996:SF283">
    <property type="entry name" value="GLYOXYLATE_HYDROXYPYRUVATE REDUCTASE B"/>
    <property type="match status" value="1"/>
</dbReference>